<dbReference type="InterPro" id="IPR000569">
    <property type="entry name" value="HECT_dom"/>
</dbReference>
<keyword evidence="9" id="KW-0812">Transmembrane</keyword>
<keyword evidence="12" id="KW-1185">Reference proteome</keyword>
<evidence type="ECO:0000256" key="9">
    <source>
        <dbReference type="SAM" id="Phobius"/>
    </source>
</evidence>
<dbReference type="OrthoDB" id="8068875at2759"/>
<dbReference type="EC" id="2.3.2.26" evidence="2"/>
<dbReference type="CDD" id="cd00078">
    <property type="entry name" value="HECTc"/>
    <property type="match status" value="1"/>
</dbReference>
<reference evidence="11 12" key="1">
    <citation type="submission" date="2020-10" db="EMBL/GenBank/DDBJ databases">
        <title>Plant Genome Project.</title>
        <authorList>
            <person name="Zhang R.-G."/>
        </authorList>
    </citation>
    <scope>NUCLEOTIDE SEQUENCE [LARGE SCALE GENOMIC DNA]</scope>
    <source>
        <strain evidence="11">FAFU-HL-1</strain>
        <tissue evidence="11">Leaf</tissue>
    </source>
</reference>
<keyword evidence="9" id="KW-1133">Transmembrane helix</keyword>
<dbReference type="Pfam" id="PF00632">
    <property type="entry name" value="HECT"/>
    <property type="match status" value="2"/>
</dbReference>
<keyword evidence="9" id="KW-0472">Membrane</keyword>
<feature type="compositionally biased region" description="Basic and acidic residues" evidence="8">
    <location>
        <begin position="8"/>
        <end position="20"/>
    </location>
</feature>
<feature type="transmembrane region" description="Helical" evidence="9">
    <location>
        <begin position="519"/>
        <end position="539"/>
    </location>
</feature>
<dbReference type="PANTHER" id="PTHR45700">
    <property type="entry name" value="UBIQUITIN-PROTEIN LIGASE E3C"/>
    <property type="match status" value="1"/>
</dbReference>
<gene>
    <name evidence="11" type="ORF">SADUNF_Sadunf08G0081100</name>
</gene>
<evidence type="ECO:0000256" key="2">
    <source>
        <dbReference type="ARBA" id="ARBA00012485"/>
    </source>
</evidence>
<dbReference type="SMART" id="SM00119">
    <property type="entry name" value="HECTc"/>
    <property type="match status" value="1"/>
</dbReference>
<dbReference type="GO" id="GO:0000209">
    <property type="term" value="P:protein polyubiquitination"/>
    <property type="evidence" value="ECO:0007669"/>
    <property type="project" value="InterPro"/>
</dbReference>
<feature type="transmembrane region" description="Helical" evidence="9">
    <location>
        <begin position="841"/>
        <end position="864"/>
    </location>
</feature>
<keyword evidence="4 7" id="KW-0833">Ubl conjugation pathway</keyword>
<dbReference type="FunFam" id="3.30.2160.10:FF:000002">
    <property type="entry name" value="Putative Ubiquitin-protein ligase E3C"/>
    <property type="match status" value="1"/>
</dbReference>
<comment type="catalytic activity">
    <reaction evidence="1">
        <text>S-ubiquitinyl-[E2 ubiquitin-conjugating enzyme]-L-cysteine + [acceptor protein]-L-lysine = [E2 ubiquitin-conjugating enzyme]-L-cysteine + N(6)-ubiquitinyl-[acceptor protein]-L-lysine.</text>
        <dbReference type="EC" id="2.3.2.26"/>
    </reaction>
</comment>
<dbReference type="AlphaFoldDB" id="A0A835MTP3"/>
<evidence type="ECO:0000259" key="10">
    <source>
        <dbReference type="PROSITE" id="PS50237"/>
    </source>
</evidence>
<evidence type="ECO:0000313" key="12">
    <source>
        <dbReference type="Proteomes" id="UP000657918"/>
    </source>
</evidence>
<evidence type="ECO:0000256" key="4">
    <source>
        <dbReference type="ARBA" id="ARBA00022786"/>
    </source>
</evidence>
<evidence type="ECO:0000256" key="8">
    <source>
        <dbReference type="SAM" id="MobiDB-lite"/>
    </source>
</evidence>
<dbReference type="EMBL" id="JADGMS010000008">
    <property type="protein sequence ID" value="KAF9677180.1"/>
    <property type="molecule type" value="Genomic_DNA"/>
</dbReference>
<dbReference type="PROSITE" id="PS50237">
    <property type="entry name" value="HECT"/>
    <property type="match status" value="1"/>
</dbReference>
<dbReference type="Gene3D" id="3.30.2160.10">
    <property type="entry name" value="Hect, E3 ligase catalytic domain"/>
    <property type="match status" value="1"/>
</dbReference>
<name>A0A835MTP3_9ROSI</name>
<feature type="active site" description="Glycyl thioester intermediate" evidence="7">
    <location>
        <position position="1112"/>
    </location>
</feature>
<dbReference type="Proteomes" id="UP000657918">
    <property type="component" value="Chromosome 8"/>
</dbReference>
<dbReference type="InterPro" id="IPR044611">
    <property type="entry name" value="E3A/B/C-like"/>
</dbReference>
<evidence type="ECO:0000256" key="3">
    <source>
        <dbReference type="ARBA" id="ARBA00022679"/>
    </source>
</evidence>
<dbReference type="Gene3D" id="3.30.2410.10">
    <property type="entry name" value="Hect, E3 ligase catalytic domain"/>
    <property type="match status" value="1"/>
</dbReference>
<dbReference type="InterPro" id="IPR035983">
    <property type="entry name" value="Hect_E3_ubiquitin_ligase"/>
</dbReference>
<evidence type="ECO:0000313" key="11">
    <source>
        <dbReference type="EMBL" id="KAF9677180.1"/>
    </source>
</evidence>
<dbReference type="SUPFAM" id="SSF56204">
    <property type="entry name" value="Hect, E3 ligase catalytic domain"/>
    <property type="match status" value="2"/>
</dbReference>
<dbReference type="GO" id="GO:0006511">
    <property type="term" value="P:ubiquitin-dependent protein catabolic process"/>
    <property type="evidence" value="ECO:0007669"/>
    <property type="project" value="TreeGrafter"/>
</dbReference>
<organism evidence="11 12">
    <name type="scientific">Salix dunnii</name>
    <dbReference type="NCBI Taxonomy" id="1413687"/>
    <lineage>
        <taxon>Eukaryota</taxon>
        <taxon>Viridiplantae</taxon>
        <taxon>Streptophyta</taxon>
        <taxon>Embryophyta</taxon>
        <taxon>Tracheophyta</taxon>
        <taxon>Spermatophyta</taxon>
        <taxon>Magnoliopsida</taxon>
        <taxon>eudicotyledons</taxon>
        <taxon>Gunneridae</taxon>
        <taxon>Pentapetalae</taxon>
        <taxon>rosids</taxon>
        <taxon>fabids</taxon>
        <taxon>Malpighiales</taxon>
        <taxon>Salicaceae</taxon>
        <taxon>Saliceae</taxon>
        <taxon>Salix</taxon>
    </lineage>
</organism>
<comment type="caution">
    <text evidence="11">The sequence shown here is derived from an EMBL/GenBank/DDBJ whole genome shotgun (WGS) entry which is preliminary data.</text>
</comment>
<evidence type="ECO:0000256" key="5">
    <source>
        <dbReference type="ARBA" id="ARBA00057703"/>
    </source>
</evidence>
<comment type="function">
    <text evidence="5">Probable E3 ubiquitin-protein ligase which mediates ubiquitination and subsequent proteasomal degradation of target proteins.</text>
</comment>
<keyword evidence="3" id="KW-0808">Transferase</keyword>
<dbReference type="FunFam" id="3.30.2410.10:FF:000011">
    <property type="entry name" value="Putative Ubiquitin-protein ligase E3C"/>
    <property type="match status" value="1"/>
</dbReference>
<sequence>MFFNGDSSTRKRVDLGGRSSKERDRKKLLEQTRLERDRRLWVKQQYAAAVKIQKWFRGRKAVEAEHSTVRVKFHGTYGKCCQNVDRHCFGPDSDFFRQLLFFFNAKNSDDFTILVEACRLLLQNVQDSGDIVSLFAGGDYSTKHALVEYRVKKLAFTCIWAIYQNRKQLKDQLVIMPKDSSITATLLLEAVVLLIDPKLPWACKVVGYLLQRNVFTLFREIVLTGKENMRSDSSIRNASPLERILALVISHVGQKPCICPNIDLQWSFSSQMLTIPLLWQLFPSLKEVFATQGLSQHHINQMAQCMRNNTYVLPKDLSVEYPSYACLLGNMLETTGAALSRADCSFEMAIDIAAVTTFLLEALPPIKSSSPEIRQSSTLDEDDMALPDEMEIVLNKDLEHEIVHAMHSHFLLQLTSVLFGEISMASGSNHGMDDKEVAAIGAACAFLHVAFNTLPVERMMIVLAFRTELVQVLWSFMKQCHENKKWPSLPDQLSYLPGDAPGWLLPLAVFCPVYKSASLPLVVSFPSCANISILIISWFTRYMLMLVDNEEFYEQEKPLSLKDVGCLIVILKQALWQLLWVNPKAHSNSVKPIKNTSAYSGNPTESIKKRVSLVASELLSQLQDWNNRRQFAPSSDFHADVVDDSFISQAVIDGTKANDIMKQAPFLVPFTSRVKIFNSQLLAVRQRQGHHGVFTRNRYRIRRDHILEDAYNQMSALSEEDLRGSIRVSFINEFGVEEAGIDGGGIFKDFMENITQAAFNVQYGLFKETSDHLLYPNPGSGMLHEQHLQFFHFLGTLLAKLLNPLILVEGSKDFPPIICVDHALRPAATYLDMLPIAKSTVLVLVLFSVCYTGTWLIFSVQAMFEGILVDIPFATFFLSKLKKKYNYLNDLPSLDSELYRHLIFLKRYQGDISDLELYFVIVNNEYGELTEEELLPEGRNQRVTNDNVIPFTHLVSNYRLNYQIRLQSSHFMRGFQQLIKKEWIDMFNEHELQVFSFKLTVTAPPRFLFNVAAICLKLLISGSLDGLDIDDLRIHSNYGGGYHSEHYVIEMFWEVLKGFSLENQKKILKFVTGCSRGPLLGFKHLEPLFCIQRAGGTASEEALDRLPTSATCMNLLKLPPYRRFVPDS</sequence>
<dbReference type="GO" id="GO:0061630">
    <property type="term" value="F:ubiquitin protein ligase activity"/>
    <property type="evidence" value="ECO:0007669"/>
    <property type="project" value="UniProtKB-EC"/>
</dbReference>
<proteinExistence type="inferred from homology"/>
<evidence type="ECO:0000256" key="7">
    <source>
        <dbReference type="PROSITE-ProRule" id="PRU00104"/>
    </source>
</evidence>
<evidence type="ECO:0000256" key="6">
    <source>
        <dbReference type="ARBA" id="ARBA00061247"/>
    </source>
</evidence>
<dbReference type="Gene3D" id="3.90.1750.10">
    <property type="entry name" value="Hect, E3 ligase catalytic domains"/>
    <property type="match status" value="1"/>
</dbReference>
<comment type="similarity">
    <text evidence="6">Belongs to the UPL family.</text>
</comment>
<feature type="domain" description="HECT" evidence="10">
    <location>
        <begin position="718"/>
        <end position="1121"/>
    </location>
</feature>
<protein>
    <recommendedName>
        <fullName evidence="2">HECT-type E3 ubiquitin transferase</fullName>
        <ecNumber evidence="2">2.3.2.26</ecNumber>
    </recommendedName>
</protein>
<evidence type="ECO:0000256" key="1">
    <source>
        <dbReference type="ARBA" id="ARBA00000885"/>
    </source>
</evidence>
<accession>A0A835MTP3</accession>
<dbReference type="PANTHER" id="PTHR45700:SF6">
    <property type="entry name" value="E3 UBIQUITIN-PROTEIN LIGASE UPL6"/>
    <property type="match status" value="1"/>
</dbReference>
<feature type="region of interest" description="Disordered" evidence="8">
    <location>
        <begin position="1"/>
        <end position="20"/>
    </location>
</feature>